<dbReference type="EMBL" id="SEHH01000064">
    <property type="protein sequence ID" value="TBX41743.1"/>
    <property type="molecule type" value="Genomic_DNA"/>
</dbReference>
<evidence type="ECO:0000313" key="5">
    <source>
        <dbReference type="Proteomes" id="UP000236162"/>
    </source>
</evidence>
<dbReference type="Pfam" id="PF01248">
    <property type="entry name" value="Ribosomal_L7Ae"/>
    <property type="match status" value="1"/>
</dbReference>
<dbReference type="Proteomes" id="UP000236162">
    <property type="component" value="Unassembled WGS sequence"/>
</dbReference>
<sequence length="101" mass="10904">MTPNEACLNLLGLSRRASKQITGEDLALAAIRNQTAKLVFIASDAGPTTAKKFHDKAQSYDVPVIDTFTKAELNTATGNKRTIYAITDAGFAKKMVAIMTR</sequence>
<evidence type="ECO:0000313" key="7">
    <source>
        <dbReference type="Proteomes" id="UP000292648"/>
    </source>
</evidence>
<evidence type="ECO:0000313" key="6">
    <source>
        <dbReference type="Proteomes" id="UP000277896"/>
    </source>
</evidence>
<dbReference type="SUPFAM" id="SSF55315">
    <property type="entry name" value="L30e-like"/>
    <property type="match status" value="1"/>
</dbReference>
<reference evidence="3 5" key="1">
    <citation type="submission" date="2017-04" db="EMBL/GenBank/DDBJ databases">
        <title>In vitro and in silico characterization of Lactobacillus paraplantarum D2-1, a starter culture for soymilk fermentation.</title>
        <authorList>
            <person name="Endo A."/>
            <person name="Sasaki F."/>
            <person name="Maeno S."/>
            <person name="Kanesaki Y."/>
            <person name="Kubota E."/>
            <person name="Torres G.A."/>
            <person name="Tomita S."/>
            <person name="Nakagawa J."/>
        </authorList>
    </citation>
    <scope>NUCLEOTIDE SEQUENCE [LARGE SCALE GENOMIC DNA]</scope>
    <source>
        <strain evidence="3 5">D2-1</strain>
    </source>
</reference>
<dbReference type="KEGG" id="lpx:ASU28_08840"/>
<keyword evidence="3" id="KW-0687">Ribonucleoprotein</keyword>
<dbReference type="GO" id="GO:0005840">
    <property type="term" value="C:ribosome"/>
    <property type="evidence" value="ECO:0007669"/>
    <property type="project" value="UniProtKB-KW"/>
</dbReference>
<dbReference type="eggNOG" id="COG1358">
    <property type="taxonomic scope" value="Bacteria"/>
</dbReference>
<reference evidence="2 6" key="2">
    <citation type="submission" date="2018-10" db="EMBL/GenBank/DDBJ databases">
        <title>Genome seuquencing of Lactobacillus species.</title>
        <authorList>
            <person name="Baek C."/>
            <person name="Yi H."/>
        </authorList>
    </citation>
    <scope>NUCLEOTIDE SEQUENCE [LARGE SCALE GENOMIC DNA]</scope>
    <source>
        <strain evidence="2 6">DSM 10667</strain>
    </source>
</reference>
<organism evidence="4 7">
    <name type="scientific">Lactiplantibacillus paraplantarum</name>
    <dbReference type="NCBI Taxonomy" id="60520"/>
    <lineage>
        <taxon>Bacteria</taxon>
        <taxon>Bacillati</taxon>
        <taxon>Bacillota</taxon>
        <taxon>Bacilli</taxon>
        <taxon>Lactobacillales</taxon>
        <taxon>Lactobacillaceae</taxon>
        <taxon>Lactiplantibacillus</taxon>
    </lineage>
</organism>
<gene>
    <name evidence="3" type="primary">rpl7ae</name>
    <name evidence="4" type="ORF">EUZ87_08675</name>
    <name evidence="2" type="ORF">LP667_08365</name>
    <name evidence="3" type="ORF">LPPLD21_00493</name>
</gene>
<dbReference type="Proteomes" id="UP000292648">
    <property type="component" value="Unassembled WGS sequence"/>
</dbReference>
<dbReference type="EMBL" id="BDOR01000001">
    <property type="protein sequence ID" value="GBF00991.1"/>
    <property type="molecule type" value="Genomic_DNA"/>
</dbReference>
<accession>A0A098R8Z5</accession>
<evidence type="ECO:0000259" key="1">
    <source>
        <dbReference type="Pfam" id="PF01248"/>
    </source>
</evidence>
<keyword evidence="5" id="KW-1185">Reference proteome</keyword>
<keyword evidence="3" id="KW-0689">Ribosomal protein</keyword>
<dbReference type="Proteomes" id="UP000277896">
    <property type="component" value="Chromosome"/>
</dbReference>
<dbReference type="GeneID" id="79807538"/>
<dbReference type="RefSeq" id="WP_021730806.1">
    <property type="nucleotide sequence ID" value="NZ_AVAI01000063.1"/>
</dbReference>
<evidence type="ECO:0000313" key="3">
    <source>
        <dbReference type="EMBL" id="GBF00991.1"/>
    </source>
</evidence>
<dbReference type="Gene3D" id="3.30.1330.30">
    <property type="match status" value="1"/>
</dbReference>
<dbReference type="HOGENOM" id="CLU_157804_5_0_9"/>
<dbReference type="InterPro" id="IPR029064">
    <property type="entry name" value="Ribosomal_eL30-like_sf"/>
</dbReference>
<name>A0A098R8Z5_9LACO</name>
<protein>
    <submittedName>
        <fullName evidence="3">50S ribosomal protein L7ae</fullName>
    </submittedName>
</protein>
<dbReference type="EMBL" id="CP032744">
    <property type="protein sequence ID" value="AYJ38827.1"/>
    <property type="molecule type" value="Genomic_DNA"/>
</dbReference>
<evidence type="ECO:0000313" key="2">
    <source>
        <dbReference type="EMBL" id="AYJ38827.1"/>
    </source>
</evidence>
<proteinExistence type="predicted"/>
<evidence type="ECO:0000313" key="4">
    <source>
        <dbReference type="EMBL" id="TBX41743.1"/>
    </source>
</evidence>
<reference evidence="4 7" key="3">
    <citation type="submission" date="2019-01" db="EMBL/GenBank/DDBJ databases">
        <title>Draft genome sequence of Lactobacillus paraplantarum OSY-TC318, a Producer of the novel lantibiotic Paraplantaracin TC318.</title>
        <authorList>
            <person name="Hussein W.E."/>
            <person name="Huang E."/>
            <person name="Yousef A.E."/>
        </authorList>
    </citation>
    <scope>NUCLEOTIDE SEQUENCE [LARGE SCALE GENOMIC DNA]</scope>
    <source>
        <strain evidence="4 7">OSY-TC318</strain>
    </source>
</reference>
<dbReference type="InterPro" id="IPR004038">
    <property type="entry name" value="Ribosomal_eL8/eL30/eS12/Gad45"/>
</dbReference>
<feature type="domain" description="Ribosomal protein eL8/eL30/eS12/Gadd45" evidence="1">
    <location>
        <begin position="7"/>
        <end position="95"/>
    </location>
</feature>
<dbReference type="AlphaFoldDB" id="A0A098R8Z5"/>